<accession>A0A9R1UAB1</accession>
<protein>
    <submittedName>
        <fullName evidence="2">Uncharacterized protein</fullName>
    </submittedName>
</protein>
<name>A0A9R1UAB1_9HYME</name>
<keyword evidence="1" id="KW-1185">Reference proteome</keyword>
<dbReference type="AlphaFoldDB" id="A0A9R1UAB1"/>
<dbReference type="KEGG" id="fas:105272759"/>
<reference evidence="2" key="1">
    <citation type="submission" date="2025-08" db="UniProtKB">
        <authorList>
            <consortium name="RefSeq"/>
        </authorList>
    </citation>
    <scope>IDENTIFICATION</scope>
    <source>
        <strain evidence="2">USDA-PBARC FA_bdor</strain>
        <tissue evidence="2">Whole organism</tissue>
    </source>
</reference>
<dbReference type="Proteomes" id="UP000694866">
    <property type="component" value="Unplaced"/>
</dbReference>
<evidence type="ECO:0000313" key="2">
    <source>
        <dbReference type="RefSeq" id="XP_011313287.1"/>
    </source>
</evidence>
<dbReference type="GeneID" id="105272759"/>
<organism evidence="1 2">
    <name type="scientific">Fopius arisanus</name>
    <dbReference type="NCBI Taxonomy" id="64838"/>
    <lineage>
        <taxon>Eukaryota</taxon>
        <taxon>Metazoa</taxon>
        <taxon>Ecdysozoa</taxon>
        <taxon>Arthropoda</taxon>
        <taxon>Hexapoda</taxon>
        <taxon>Insecta</taxon>
        <taxon>Pterygota</taxon>
        <taxon>Neoptera</taxon>
        <taxon>Endopterygota</taxon>
        <taxon>Hymenoptera</taxon>
        <taxon>Apocrita</taxon>
        <taxon>Ichneumonoidea</taxon>
        <taxon>Braconidae</taxon>
        <taxon>Opiinae</taxon>
        <taxon>Fopius</taxon>
    </lineage>
</organism>
<evidence type="ECO:0000313" key="1">
    <source>
        <dbReference type="Proteomes" id="UP000694866"/>
    </source>
</evidence>
<dbReference type="RefSeq" id="XP_011313287.1">
    <property type="nucleotide sequence ID" value="XM_011314985.1"/>
</dbReference>
<proteinExistence type="predicted"/>
<dbReference type="OrthoDB" id="7553226at2759"/>
<gene>
    <name evidence="2" type="primary">LOC105272759</name>
</gene>
<sequence>MKNSSSNLRRRRLMEGRELLQKKYNKALAKAKRDGPKRFSSEVENLSEASRLFKVLGGQGGANLGCLITPHGSYTWTPEESLRLLLEEHFPGARSTESAKQIAKETGSRYKPHDWALAAKIVHSQGLEWAIKSFELLKAPGPDGVYQVLPERGMEIILGSLTKFLRASVALKTVPRVWEKSKIVFLSKPGRYSYIKPRDSQPINLTSFDLKTMERLMDTYIKAHCS</sequence>